<dbReference type="PANTHER" id="PTHR47340">
    <property type="entry name" value="DUPLICATED HOMEODOMAIN-LIKE SUPERFAMILY PROTEIN"/>
    <property type="match status" value="1"/>
</dbReference>
<dbReference type="PROSITE" id="PS50090">
    <property type="entry name" value="MYB_LIKE"/>
    <property type="match status" value="1"/>
</dbReference>
<dbReference type="PROSITE" id="PS51293">
    <property type="entry name" value="SANT"/>
    <property type="match status" value="2"/>
</dbReference>
<feature type="compositionally biased region" description="Gly residues" evidence="2">
    <location>
        <begin position="1666"/>
        <end position="1678"/>
    </location>
</feature>
<feature type="compositionally biased region" description="Basic and acidic residues" evidence="2">
    <location>
        <begin position="78"/>
        <end position="88"/>
    </location>
</feature>
<feature type="compositionally biased region" description="Basic and acidic residues" evidence="2">
    <location>
        <begin position="30"/>
        <end position="42"/>
    </location>
</feature>
<name>A0AAV6NQE5_9ROSI</name>
<evidence type="ECO:0000313" key="6">
    <source>
        <dbReference type="Proteomes" id="UP000685013"/>
    </source>
</evidence>
<feature type="compositionally biased region" description="Basic and acidic residues" evidence="2">
    <location>
        <begin position="7"/>
        <end position="23"/>
    </location>
</feature>
<feature type="non-terminal residue" evidence="5">
    <location>
        <position position="1"/>
    </location>
</feature>
<feature type="compositionally biased region" description="Polar residues" evidence="2">
    <location>
        <begin position="235"/>
        <end position="252"/>
    </location>
</feature>
<dbReference type="Pfam" id="PF00249">
    <property type="entry name" value="Myb_DNA-binding"/>
    <property type="match status" value="2"/>
</dbReference>
<feature type="domain" description="Myb-like" evidence="3">
    <location>
        <begin position="1002"/>
        <end position="1052"/>
    </location>
</feature>
<evidence type="ECO:0000313" key="5">
    <source>
        <dbReference type="EMBL" id="KAG6601151.1"/>
    </source>
</evidence>
<feature type="region of interest" description="Disordered" evidence="2">
    <location>
        <begin position="1"/>
        <end position="261"/>
    </location>
</feature>
<feature type="region of interest" description="Disordered" evidence="2">
    <location>
        <begin position="986"/>
        <end position="1010"/>
    </location>
</feature>
<feature type="compositionally biased region" description="Basic and acidic residues" evidence="2">
    <location>
        <begin position="163"/>
        <end position="173"/>
    </location>
</feature>
<organism evidence="5 6">
    <name type="scientific">Cucurbita argyrosperma subsp. sororia</name>
    <dbReference type="NCBI Taxonomy" id="37648"/>
    <lineage>
        <taxon>Eukaryota</taxon>
        <taxon>Viridiplantae</taxon>
        <taxon>Streptophyta</taxon>
        <taxon>Embryophyta</taxon>
        <taxon>Tracheophyta</taxon>
        <taxon>Spermatophyta</taxon>
        <taxon>Magnoliopsida</taxon>
        <taxon>eudicotyledons</taxon>
        <taxon>Gunneridae</taxon>
        <taxon>Pentapetalae</taxon>
        <taxon>rosids</taxon>
        <taxon>fabids</taxon>
        <taxon>Cucurbitales</taxon>
        <taxon>Cucurbitaceae</taxon>
        <taxon>Cucurbiteae</taxon>
        <taxon>Cucurbita</taxon>
    </lineage>
</organism>
<dbReference type="SMART" id="SM00717">
    <property type="entry name" value="SANT"/>
    <property type="match status" value="2"/>
</dbReference>
<dbReference type="Proteomes" id="UP000685013">
    <property type="component" value="Chromosome 4"/>
</dbReference>
<feature type="domain" description="SANT" evidence="4">
    <location>
        <begin position="1005"/>
        <end position="1056"/>
    </location>
</feature>
<feature type="compositionally biased region" description="Low complexity" evidence="2">
    <location>
        <begin position="203"/>
        <end position="221"/>
    </location>
</feature>
<feature type="compositionally biased region" description="Basic and acidic residues" evidence="2">
    <location>
        <begin position="95"/>
        <end position="124"/>
    </location>
</feature>
<keyword evidence="6" id="KW-1185">Reference proteome</keyword>
<feature type="coiled-coil region" evidence="1">
    <location>
        <begin position="414"/>
        <end position="441"/>
    </location>
</feature>
<reference evidence="5 6" key="1">
    <citation type="journal article" date="2021" name="Hortic Res">
        <title>The domestication of Cucurbita argyrosperma as revealed by the genome of its wild relative.</title>
        <authorList>
            <person name="Barrera-Redondo J."/>
            <person name="Sanchez-de la Vega G."/>
            <person name="Aguirre-Liguori J.A."/>
            <person name="Castellanos-Morales G."/>
            <person name="Gutierrez-Guerrero Y.T."/>
            <person name="Aguirre-Dugua X."/>
            <person name="Aguirre-Planter E."/>
            <person name="Tenaillon M.I."/>
            <person name="Lira-Saade R."/>
            <person name="Eguiarte L.E."/>
        </authorList>
    </citation>
    <scope>NUCLEOTIDE SEQUENCE [LARGE SCALE GENOMIC DNA]</scope>
    <source>
        <strain evidence="5">JBR-2021</strain>
    </source>
</reference>
<keyword evidence="5" id="KW-0675">Receptor</keyword>
<dbReference type="EMBL" id="JAGKQH010000004">
    <property type="protein sequence ID" value="KAG6601151.1"/>
    <property type="molecule type" value="Genomic_DNA"/>
</dbReference>
<evidence type="ECO:0000256" key="2">
    <source>
        <dbReference type="SAM" id="MobiDB-lite"/>
    </source>
</evidence>
<dbReference type="InterPro" id="IPR017884">
    <property type="entry name" value="SANT_dom"/>
</dbReference>
<dbReference type="PANTHER" id="PTHR47340:SF1">
    <property type="entry name" value="DUPLICATED HOMEODOMAIN-LIKE SUPERFAMILY PROTEIN"/>
    <property type="match status" value="1"/>
</dbReference>
<evidence type="ECO:0000259" key="3">
    <source>
        <dbReference type="PROSITE" id="PS50090"/>
    </source>
</evidence>
<accession>A0AAV6NQE5</accession>
<feature type="region of interest" description="Disordered" evidence="2">
    <location>
        <begin position="1652"/>
        <end position="1678"/>
    </location>
</feature>
<protein>
    <submittedName>
        <fullName evidence="5">Nuclear receptor corepressor 1</fullName>
    </submittedName>
</protein>
<proteinExistence type="predicted"/>
<keyword evidence="1" id="KW-0175">Coiled coil</keyword>
<feature type="compositionally biased region" description="Acidic residues" evidence="2">
    <location>
        <begin position="996"/>
        <end position="1006"/>
    </location>
</feature>
<evidence type="ECO:0000256" key="1">
    <source>
        <dbReference type="SAM" id="Coils"/>
    </source>
</evidence>
<comment type="caution">
    <text evidence="5">The sequence shown here is derived from an EMBL/GenBank/DDBJ whole genome shotgun (WGS) entry which is preliminary data.</text>
</comment>
<gene>
    <name evidence="5" type="primary">ncor1</name>
    <name evidence="5" type="ORF">SDJN03_06384</name>
</gene>
<feature type="compositionally biased region" description="Polar residues" evidence="2">
    <location>
        <begin position="131"/>
        <end position="159"/>
    </location>
</feature>
<evidence type="ECO:0000259" key="4">
    <source>
        <dbReference type="PROSITE" id="PS51293"/>
    </source>
</evidence>
<sequence length="1678" mass="183417">MPPEPLPWDRKDLFKERKHEKSEAIGSATRWRDSYHGSREFNRWGSADFRRPTGHGKLGGWHQFSEETSHGYGPSRSFSDRVLEDESFRPSVPRGDGKYNRIGRESRGSFSQRDWRGHSKENSKEFGNPSRRPSSQDASSDQRSLDDTVTYSSPQSDFVSVSDKIHSKDRNDKVGGVYGLGNGPRSDVEVSLGSTDWKPLKWSRSGSLSSRGSAYSSSTNSKNEKTDLPRRVASPLQSPSAEATACLTSSLPSEDAISRKKPRLGWGDGLAKYEKEKVEVPDGSLRKEVTVLSSSSAELTHSLGSNFAEKSPKTLPFSDCASPATPSSFACSSSSGLEDKPFSKAASVDGIICSSPGSSSQNHLQKLFSSIEKVEISSITNLGSSLVELFNSDDPSTVESCFGKSTLNKLLAYKGEISKTLETTESEIDFLENELKSLKSENGGNVSHPKSCSAVHLVESVPYFKEQDGVSCIAPRPAPLKIVSSSDATVEKMPVCIGDMGIEDVGTKADEIDSPGTVTSKFNEPSRVVKAVASNLVENDHCSEATDSIVPDKMEESFKKSGPFVDEHLTIGSGNECILAKSCTSESIYGDLTTHADSGSSLRYLIFACNKEYASKAAEVIFKELPTEMCKISTQSTKIVSCFETEKLVKEKIAMRRQILKFKESALTLRFKALQHSWKEGLLHSVKKSRSRPQKKELSLRVTHSGHQKYRSSIRSRFVQHGESQNPVVNSEIAIRYSSQLLLNPQVKLYRNTLKMPAMILDKNEKIALRFISHNGLVEDPCAVEKERNMINPWTSAEREIFWEKLSLFGKDFRKISSFLDLKTTADCIQFYYKNHKSDSFKKNKNLELGKQVKSSAVTYMLTSGKKWNPDVNATSLDILGVASEMAAQADGNIGNQQNCNRHLGMGGDIGSKVSWSASTPSNKNNLDALQTEKETVAADVLAGICGSISSEALSSCITSAIDPSEDHKERKCHKVDFATKFPSTSDVMQKTDNEPCSDDSSEDVDSSNWTDEEKSILMQAVSSYGKDFDMISRCVRSKSRDQCKVFFSKARKCLGLDLIHNSGDVGTPGSDNDSSGSGTDTDDHCVVETCGARSSDEFVSKSVNGLSTSVIINHEESVSAVTANMRNSSEFEESTAFEQLDVTGAEAVGNLVSEISKEEDVPNLDSHSACSLTNAAAFPSQPAHDHKIEGCSENTEACKRCNDPDILRPESVATVDENSAAVSESRATTELAFGGEEDGSDTNLHGQSMLQRSVQDSTGFNSNLALESLGFDPQISHPKILKVDSVANKSCIKDENSLVVRNSGPGVIGREEMLNQDMFPSTLVLQGVGDAHQKPMNRDDCADHQNRLSRHIESSEFPSSYPFNKQIVEDINRNINHTDFPAFQGLSKINCNGTYVVEDCYLQDCNSSKEPCHRAAELPLLPQNVDLGHDHQNTSCSGNASDSDVPRRKGDVKLFGQILSHAPSLQNSSSGSNDCGEEKEFHKLRKSYDMGENVPLRSYGFWNGSRMQTGLSALPDSAILQAKYPAAFSGYSATSLKTEQQPLRALANNGDRNLNELVSAFPTKDGVVDYQSYRSRDGVNMRPFPVDLFSEMHRRNGYDPLSLSSLQQQGRVVVGMNVVGRGGILMGGSCTGVSDPVAAIKMHYAKSDQYVGQPGSTFTREDGSWRGGGNGDLGSSR</sequence>
<feature type="domain" description="SANT" evidence="4">
    <location>
        <begin position="789"/>
        <end position="840"/>
    </location>
</feature>
<dbReference type="InterPro" id="IPR001005">
    <property type="entry name" value="SANT/Myb"/>
</dbReference>
<dbReference type="CDD" id="cd00167">
    <property type="entry name" value="SANT"/>
    <property type="match status" value="1"/>
</dbReference>